<keyword evidence="3" id="KW-0012">Acyltransferase</keyword>
<accession>A0ABT0C762</accession>
<dbReference type="GO" id="GO:0016746">
    <property type="term" value="F:acyltransferase activity"/>
    <property type="evidence" value="ECO:0007669"/>
    <property type="project" value="UniProtKB-KW"/>
</dbReference>
<proteinExistence type="predicted"/>
<feature type="coiled-coil region" evidence="1">
    <location>
        <begin position="453"/>
        <end position="480"/>
    </location>
</feature>
<keyword evidence="1" id="KW-0175">Coiled coil</keyword>
<dbReference type="SUPFAM" id="SSF69593">
    <property type="entry name" value="Glycerol-3-phosphate (1)-acyltransferase"/>
    <property type="match status" value="1"/>
</dbReference>
<evidence type="ECO:0000256" key="1">
    <source>
        <dbReference type="SAM" id="Coils"/>
    </source>
</evidence>
<comment type="caution">
    <text evidence="3">The sequence shown here is derived from an EMBL/GenBank/DDBJ whole genome shotgun (WGS) entry which is preliminary data.</text>
</comment>
<gene>
    <name evidence="3" type="ORF">JX360_01480</name>
</gene>
<feature type="domain" description="Phospholipid/glycerol acyltransferase" evidence="2">
    <location>
        <begin position="74"/>
        <end position="219"/>
    </location>
</feature>
<dbReference type="SMART" id="SM00563">
    <property type="entry name" value="PlsC"/>
    <property type="match status" value="1"/>
</dbReference>
<evidence type="ECO:0000259" key="2">
    <source>
        <dbReference type="SMART" id="SM00563"/>
    </source>
</evidence>
<protein>
    <submittedName>
        <fullName evidence="3">1-acyl-sn-glycerol-3-phosphate acyltransferase</fullName>
    </submittedName>
</protein>
<name>A0ABT0C762_THEVL</name>
<keyword evidence="3" id="KW-0808">Transferase</keyword>
<organism evidence="3 4">
    <name type="scientific">Thermostichus vulcanus str. 'Rupite'</name>
    <dbReference type="NCBI Taxonomy" id="2813851"/>
    <lineage>
        <taxon>Bacteria</taxon>
        <taxon>Bacillati</taxon>
        <taxon>Cyanobacteriota</taxon>
        <taxon>Cyanophyceae</taxon>
        <taxon>Thermostichales</taxon>
        <taxon>Thermostichaceae</taxon>
        <taxon>Thermostichus</taxon>
    </lineage>
</organism>
<dbReference type="InterPro" id="IPR002123">
    <property type="entry name" value="Plipid/glycerol_acylTrfase"/>
</dbReference>
<keyword evidence="4" id="KW-1185">Reference proteome</keyword>
<sequence>MFLLPPRHHARPPLDFIPPAYNPWVLQGVQRLLPLLLRVRVRRWLPSGIARVEATGAETLAELYHQFQAGRIRLILAFRHVEVDDPLTGLYLFSRLVPQAAHRQGIPLQLPIHAYFLYDRGMPLWGGKWLGWLLSRLGGIPIHRGRQVDRTALRTARQLIAEGQFPFVVAPEGATNGHSERVNPLEPGTAQLCFWCAEDLAKAGRPESVIILPIGIRYHYTHPSWPRLERLLQHLEKMSGLTVESMDPNAPKNRNTRYAQRICRLGHQILTQMEAFYAQVHHQPPAQAHDLSLNVRLDRVLQQALMTAEQHFGLPSQGEVNSRCRRIEEAAWAQIYREELRDPRTLSALKRGLLDWNAQQASLHMQHMRLVESCVALREEYLLEKPSFERLAETALIVFDVLARLKGEAYPARPRLGWRGVRFTVGDPISVTERWAAYSTPHGTERHRALHGAERHQKGRQEAKQAVAQLTQDLQLALEQMTR</sequence>
<dbReference type="EMBL" id="JAFIRA010000002">
    <property type="protein sequence ID" value="MCJ2541586.1"/>
    <property type="molecule type" value="Genomic_DNA"/>
</dbReference>
<dbReference type="RefSeq" id="WP_244348699.1">
    <property type="nucleotide sequence ID" value="NZ_JAFIRA010000002.1"/>
</dbReference>
<evidence type="ECO:0000313" key="4">
    <source>
        <dbReference type="Proteomes" id="UP000830835"/>
    </source>
</evidence>
<evidence type="ECO:0000313" key="3">
    <source>
        <dbReference type="EMBL" id="MCJ2541586.1"/>
    </source>
</evidence>
<dbReference type="Proteomes" id="UP000830835">
    <property type="component" value="Unassembled WGS sequence"/>
</dbReference>
<dbReference type="Pfam" id="PF01553">
    <property type="entry name" value="Acyltransferase"/>
    <property type="match status" value="1"/>
</dbReference>
<reference evidence="3" key="1">
    <citation type="submission" date="2021-02" db="EMBL/GenBank/DDBJ databases">
        <title>The CRISPR/cas machinery reduction and long-range gene transfer in the hot spring cyanobacterium Synechococcus.</title>
        <authorList>
            <person name="Dvorak P."/>
            <person name="Jahodarova E."/>
            <person name="Hasler P."/>
            <person name="Poulickova A."/>
        </authorList>
    </citation>
    <scope>NUCLEOTIDE SEQUENCE</scope>
    <source>
        <strain evidence="3">Rupite</strain>
    </source>
</reference>